<accession>A0ABT6WIR8</accession>
<name>A0ABT6WIR8_9ACTN</name>
<dbReference type="PIRSF" id="PIRSF002741">
    <property type="entry name" value="MppA"/>
    <property type="match status" value="1"/>
</dbReference>
<dbReference type="Gene3D" id="3.40.190.10">
    <property type="entry name" value="Periplasmic binding protein-like II"/>
    <property type="match status" value="1"/>
</dbReference>
<dbReference type="CDD" id="cd08506">
    <property type="entry name" value="PBP2_clavulanate_OppA2"/>
    <property type="match status" value="1"/>
</dbReference>
<dbReference type="SUPFAM" id="SSF53850">
    <property type="entry name" value="Periplasmic binding protein-like II"/>
    <property type="match status" value="1"/>
</dbReference>
<dbReference type="PANTHER" id="PTHR30290:SF83">
    <property type="entry name" value="ABC TRANSPORTER SUBSTRATE-BINDING PROTEIN"/>
    <property type="match status" value="1"/>
</dbReference>
<evidence type="ECO:0000313" key="4">
    <source>
        <dbReference type="Proteomes" id="UP001241758"/>
    </source>
</evidence>
<organism evidence="3 4">
    <name type="scientific">Actinoplanes sandaracinus</name>
    <dbReference type="NCBI Taxonomy" id="3045177"/>
    <lineage>
        <taxon>Bacteria</taxon>
        <taxon>Bacillati</taxon>
        <taxon>Actinomycetota</taxon>
        <taxon>Actinomycetes</taxon>
        <taxon>Micromonosporales</taxon>
        <taxon>Micromonosporaceae</taxon>
        <taxon>Actinoplanes</taxon>
    </lineage>
</organism>
<feature type="chain" id="PRO_5047217000" evidence="1">
    <location>
        <begin position="27"/>
        <end position="542"/>
    </location>
</feature>
<feature type="domain" description="Solute-binding protein family 5" evidence="2">
    <location>
        <begin position="79"/>
        <end position="458"/>
    </location>
</feature>
<dbReference type="Proteomes" id="UP001241758">
    <property type="component" value="Unassembled WGS sequence"/>
</dbReference>
<dbReference type="InterPro" id="IPR039424">
    <property type="entry name" value="SBP_5"/>
</dbReference>
<dbReference type="Gene3D" id="3.10.105.10">
    <property type="entry name" value="Dipeptide-binding Protein, Domain 3"/>
    <property type="match status" value="1"/>
</dbReference>
<dbReference type="InterPro" id="IPR030678">
    <property type="entry name" value="Peptide/Ni-bd"/>
</dbReference>
<dbReference type="EMBL" id="JASCTH010000007">
    <property type="protein sequence ID" value="MDI6099560.1"/>
    <property type="molecule type" value="Genomic_DNA"/>
</dbReference>
<evidence type="ECO:0000256" key="1">
    <source>
        <dbReference type="SAM" id="SignalP"/>
    </source>
</evidence>
<reference evidence="3 4" key="1">
    <citation type="submission" date="2023-05" db="EMBL/GenBank/DDBJ databases">
        <title>Actinoplanes sp. NEAU-A12 genome sequencing.</title>
        <authorList>
            <person name="Wang Z.-S."/>
        </authorList>
    </citation>
    <scope>NUCLEOTIDE SEQUENCE [LARGE SCALE GENOMIC DNA]</scope>
    <source>
        <strain evidence="3 4">NEAU-A12</strain>
    </source>
</reference>
<gene>
    <name evidence="3" type="ORF">QLQ12_13230</name>
</gene>
<sequence>MIRLRLPALLALLAAALGAAAPASGAAPGGGTLTVLYSSTDMIFDPAWVTGAPTTLPGLVLRRLTTWDAEPGRPPVAAPDLATDTGRSSDGGRTWTYTLKPGLRYEDGTPITSADIKYGIERSFAPEVTRGLGYHKTLLVGGAGYRGPHTGAGLDSIETPDSRRIVFHLRVAYRDWPWIVATAPFTPVPRAKADLKNYRYRPVASGPYRIATSVPGSRVELVRNPHWDPATDPVRTAAPDRIVVELGRSEAEQFDRVTADTDAARDTIAVGMIPQDRLPRVAGDPDLRRRLVRSEPSFLSYLAINNRRGALQQLKVRQAIQYAVDKAAVAEAVGALTAAVPASTLIPPGMPGHVQYDLYPAGPSGDVATAKRLLAEAGHRVLRLTMRIFDDESTRTRAVLIQRALARAGIVVEIRKLGYDAWIAANRAGDADYDLKLSGWIPDYPGAASSLQPLYSSGSELTPTWYSRPDVDAAMERALAEPDPARAQAQWAALDRRIMKDAPVVPLIYQGILMLRGSNVRNFSITSAPAAIDLLRVSLDHG</sequence>
<proteinExistence type="predicted"/>
<keyword evidence="1" id="KW-0732">Signal</keyword>
<feature type="signal peptide" evidence="1">
    <location>
        <begin position="1"/>
        <end position="26"/>
    </location>
</feature>
<dbReference type="InterPro" id="IPR000914">
    <property type="entry name" value="SBP_5_dom"/>
</dbReference>
<evidence type="ECO:0000313" key="3">
    <source>
        <dbReference type="EMBL" id="MDI6099560.1"/>
    </source>
</evidence>
<dbReference type="PANTHER" id="PTHR30290">
    <property type="entry name" value="PERIPLASMIC BINDING COMPONENT OF ABC TRANSPORTER"/>
    <property type="match status" value="1"/>
</dbReference>
<protein>
    <submittedName>
        <fullName evidence="3">ABC transporter substrate-binding protein</fullName>
    </submittedName>
</protein>
<dbReference type="Pfam" id="PF00496">
    <property type="entry name" value="SBP_bac_5"/>
    <property type="match status" value="1"/>
</dbReference>
<keyword evidence="4" id="KW-1185">Reference proteome</keyword>
<comment type="caution">
    <text evidence="3">The sequence shown here is derived from an EMBL/GenBank/DDBJ whole genome shotgun (WGS) entry which is preliminary data.</text>
</comment>
<evidence type="ECO:0000259" key="2">
    <source>
        <dbReference type="Pfam" id="PF00496"/>
    </source>
</evidence>
<dbReference type="RefSeq" id="WP_282759808.1">
    <property type="nucleotide sequence ID" value="NZ_JASCTH010000007.1"/>
</dbReference>